<dbReference type="EMBL" id="PJQM01004466">
    <property type="protein sequence ID" value="RCH84360.1"/>
    <property type="molecule type" value="Genomic_DNA"/>
</dbReference>
<evidence type="ECO:0000313" key="3">
    <source>
        <dbReference type="Proteomes" id="UP000253551"/>
    </source>
</evidence>
<comment type="caution">
    <text evidence="2">The sequence shown here is derived from an EMBL/GenBank/DDBJ whole genome shotgun (WGS) entry which is preliminary data.</text>
</comment>
<evidence type="ECO:0000256" key="1">
    <source>
        <dbReference type="SAM" id="MobiDB-lite"/>
    </source>
</evidence>
<proteinExistence type="predicted"/>
<evidence type="ECO:0000313" key="2">
    <source>
        <dbReference type="EMBL" id="RCH84360.1"/>
    </source>
</evidence>
<feature type="region of interest" description="Disordered" evidence="1">
    <location>
        <begin position="48"/>
        <end position="97"/>
    </location>
</feature>
<gene>
    <name evidence="2" type="ORF">CU098_001777</name>
</gene>
<dbReference type="AlphaFoldDB" id="A0A367J365"/>
<feature type="compositionally biased region" description="Basic residues" evidence="1">
    <location>
        <begin position="64"/>
        <end position="79"/>
    </location>
</feature>
<organism evidence="2 3">
    <name type="scientific">Rhizopus stolonifer</name>
    <name type="common">Rhizopus nigricans</name>
    <dbReference type="NCBI Taxonomy" id="4846"/>
    <lineage>
        <taxon>Eukaryota</taxon>
        <taxon>Fungi</taxon>
        <taxon>Fungi incertae sedis</taxon>
        <taxon>Mucoromycota</taxon>
        <taxon>Mucoromycotina</taxon>
        <taxon>Mucoromycetes</taxon>
        <taxon>Mucorales</taxon>
        <taxon>Mucorineae</taxon>
        <taxon>Rhizopodaceae</taxon>
        <taxon>Rhizopus</taxon>
    </lineage>
</organism>
<keyword evidence="3" id="KW-1185">Reference proteome</keyword>
<reference evidence="2 3" key="1">
    <citation type="journal article" date="2018" name="G3 (Bethesda)">
        <title>Phylogenetic and Phylogenomic Definition of Rhizopus Species.</title>
        <authorList>
            <person name="Gryganskyi A.P."/>
            <person name="Golan J."/>
            <person name="Dolatabadi S."/>
            <person name="Mondo S."/>
            <person name="Robb S."/>
            <person name="Idnurm A."/>
            <person name="Muszewska A."/>
            <person name="Steczkiewicz K."/>
            <person name="Masonjones S."/>
            <person name="Liao H.L."/>
            <person name="Gajdeczka M.T."/>
            <person name="Anike F."/>
            <person name="Vuek A."/>
            <person name="Anishchenko I.M."/>
            <person name="Voigt K."/>
            <person name="de Hoog G.S."/>
            <person name="Smith M.E."/>
            <person name="Heitman J."/>
            <person name="Vilgalys R."/>
            <person name="Stajich J.E."/>
        </authorList>
    </citation>
    <scope>NUCLEOTIDE SEQUENCE [LARGE SCALE GENOMIC DNA]</scope>
    <source>
        <strain evidence="2 3">LSU 92-RS-03</strain>
    </source>
</reference>
<feature type="region of interest" description="Disordered" evidence="1">
    <location>
        <begin position="1"/>
        <end position="33"/>
    </location>
</feature>
<dbReference type="OrthoDB" id="2287584at2759"/>
<accession>A0A367J365</accession>
<sequence>MSRRNILDDYYSDQDMYPTRYYPGKRRPHSSYYDTLDDELEDDLYKLNLEDRHYNERRPEYSYNRRRRPGPRPQARHRSRQMEEEIPRRGSNSSLSDYRRAHSYSMPQPMPHYVDSPPLPPMMPSPRYRRRSVNSIPTSPMVEEMRRPGFVRRGSEGQYLPMDHRQGYMSPPRMSFPMPHPIERPFHPYFDPQPEADLGIWPPIPNNYPPIPIMNPMMNPMMPPLWVPPPPPPPPPPQPWPSVPEAPAVNEPQPVVEPIENPQAVPPVTPSREIPSLQGEGGPSKARVILPRQTSFLAGIFGLNETKEMKTAKEYQKLGFFWCWRIIGPEQSMYFESFSITNQKYIKRKIEKGQGDAIFLSKEKKLPGIVLIDVNQCRGCCMVIKDYYIQLEIKREQYNEDSDQYIFQSSSGSSW</sequence>
<protein>
    <submittedName>
        <fullName evidence="2">Uncharacterized protein</fullName>
    </submittedName>
</protein>
<name>A0A367J365_RHIST</name>
<dbReference type="STRING" id="4846.A0A367J365"/>
<feature type="compositionally biased region" description="Basic and acidic residues" evidence="1">
    <location>
        <begin position="48"/>
        <end position="60"/>
    </location>
</feature>
<dbReference type="Proteomes" id="UP000253551">
    <property type="component" value="Unassembled WGS sequence"/>
</dbReference>